<evidence type="ECO:0000313" key="2">
    <source>
        <dbReference type="Proteomes" id="UP001569151"/>
    </source>
</evidence>
<keyword evidence="2" id="KW-1185">Reference proteome</keyword>
<comment type="caution">
    <text evidence="1">The sequence shown here is derived from an EMBL/GenBank/DDBJ whole genome shotgun (WGS) entry which is preliminary data.</text>
</comment>
<dbReference type="Proteomes" id="UP001569151">
    <property type="component" value="Unassembled WGS sequence"/>
</dbReference>
<organism evidence="1 2">
    <name type="scientific">Vibrio bivalvicida</name>
    <dbReference type="NCBI Taxonomy" id="1276888"/>
    <lineage>
        <taxon>Bacteria</taxon>
        <taxon>Pseudomonadati</taxon>
        <taxon>Pseudomonadota</taxon>
        <taxon>Gammaproteobacteria</taxon>
        <taxon>Vibrionales</taxon>
        <taxon>Vibrionaceae</taxon>
        <taxon>Vibrio</taxon>
        <taxon>Vibrio oreintalis group</taxon>
    </lineage>
</organism>
<accession>A0ABV4MLE3</accession>
<gene>
    <name evidence="1" type="ORF">ACED39_16640</name>
</gene>
<name>A0ABV4MLE3_9VIBR</name>
<sequence>MTTQTQPQDGFRFNAQGHQVPVSQIKDIDLLRDDVVKQIVESAKTLQAEMATFKTKAMSQVADFVDLSAQEFDVKYGGTKGNVSLLSFDGKYKVQRSIGEHRVFDERIQAAKAKIDGCIKRWSEGSSDQIKALVDLAFRVDKQGNIDVNQVLSLRQLNIDDPDWIEAMDAIADSIKVVGKTPYLRVYERQGDGQYKQIALDIAKL</sequence>
<evidence type="ECO:0000313" key="1">
    <source>
        <dbReference type="EMBL" id="MEZ8210405.1"/>
    </source>
</evidence>
<proteinExistence type="predicted"/>
<dbReference type="InterPro" id="IPR021505">
    <property type="entry name" value="Phage_B3_Orf6"/>
</dbReference>
<dbReference type="Pfam" id="PF11363">
    <property type="entry name" value="DUF3164"/>
    <property type="match status" value="1"/>
</dbReference>
<reference evidence="1 2" key="1">
    <citation type="submission" date="2024-06" db="EMBL/GenBank/DDBJ databases">
        <authorList>
            <person name="Steensen K."/>
            <person name="Seneca J."/>
            <person name="Bartlau N."/>
            <person name="Yu A.X."/>
            <person name="Polz M.F."/>
        </authorList>
    </citation>
    <scope>NUCLEOTIDE SEQUENCE [LARGE SCALE GENOMIC DNA]</scope>
    <source>
        <strain evidence="1 2">1F146</strain>
    </source>
</reference>
<protein>
    <submittedName>
        <fullName evidence="1">DUF3164 family protein</fullName>
    </submittedName>
</protein>
<dbReference type="EMBL" id="JBGOOS010000027">
    <property type="protein sequence ID" value="MEZ8210405.1"/>
    <property type="molecule type" value="Genomic_DNA"/>
</dbReference>
<dbReference type="RefSeq" id="WP_371719608.1">
    <property type="nucleotide sequence ID" value="NZ_JBGOOF010000027.1"/>
</dbReference>